<keyword evidence="1" id="KW-0378">Hydrolase</keyword>
<reference evidence="3" key="1">
    <citation type="submission" date="2019-11" db="EMBL/GenBank/DDBJ databases">
        <title>Characterization of Clostridium perfringens isolates from swine manure treated agricultural soils.</title>
        <authorList>
            <person name="Wushke S.T."/>
        </authorList>
    </citation>
    <scope>NUCLEOTIDE SEQUENCE</scope>
    <source>
        <strain evidence="3">V2</strain>
    </source>
</reference>
<gene>
    <name evidence="3" type="ORF">GNF77_19270</name>
</gene>
<dbReference type="RefSeq" id="WP_322382693.1">
    <property type="nucleotide sequence ID" value="NZ_WNVM01001030.1"/>
</dbReference>
<dbReference type="EMBL" id="WNVM01001030">
    <property type="protein sequence ID" value="MDZ5010993.1"/>
    <property type="molecule type" value="Genomic_DNA"/>
</dbReference>
<protein>
    <recommendedName>
        <fullName evidence="2">F5/8 type C domain-containing protein</fullName>
    </recommendedName>
</protein>
<dbReference type="Proteomes" id="UP001292368">
    <property type="component" value="Unassembled WGS sequence"/>
</dbReference>
<dbReference type="PROSITE" id="PS50022">
    <property type="entry name" value="FA58C_3"/>
    <property type="match status" value="1"/>
</dbReference>
<organism evidence="3 4">
    <name type="scientific">Clostridium perfringens</name>
    <dbReference type="NCBI Taxonomy" id="1502"/>
    <lineage>
        <taxon>Bacteria</taxon>
        <taxon>Bacillati</taxon>
        <taxon>Bacillota</taxon>
        <taxon>Clostridia</taxon>
        <taxon>Eubacteriales</taxon>
        <taxon>Clostridiaceae</taxon>
        <taxon>Clostridium</taxon>
    </lineage>
</organism>
<dbReference type="AlphaFoldDB" id="A0AAW9IMK5"/>
<feature type="domain" description="F5/8 type C" evidence="2">
    <location>
        <begin position="1"/>
        <end position="92"/>
    </location>
</feature>
<dbReference type="InterPro" id="IPR000421">
    <property type="entry name" value="FA58C"/>
</dbReference>
<evidence type="ECO:0000259" key="2">
    <source>
        <dbReference type="PROSITE" id="PS50022"/>
    </source>
</evidence>
<evidence type="ECO:0000313" key="3">
    <source>
        <dbReference type="EMBL" id="MDZ5010993.1"/>
    </source>
</evidence>
<sequence>YWTHWLQVDLGDIYSVDSTEINRESNGSPYKYYIETSTDGVNWAIISDKRQNMNADNIQADEFNAIQARYVRIQFTEVNGWVSLREFKIFGY</sequence>
<dbReference type="Pfam" id="PF00754">
    <property type="entry name" value="F5_F8_type_C"/>
    <property type="match status" value="1"/>
</dbReference>
<evidence type="ECO:0000256" key="1">
    <source>
        <dbReference type="ARBA" id="ARBA00023295"/>
    </source>
</evidence>
<keyword evidence="1" id="KW-0326">Glycosidase</keyword>
<proteinExistence type="predicted"/>
<dbReference type="InterPro" id="IPR008979">
    <property type="entry name" value="Galactose-bd-like_sf"/>
</dbReference>
<dbReference type="SUPFAM" id="SSF49785">
    <property type="entry name" value="Galactose-binding domain-like"/>
    <property type="match status" value="1"/>
</dbReference>
<dbReference type="GO" id="GO:0016798">
    <property type="term" value="F:hydrolase activity, acting on glycosyl bonds"/>
    <property type="evidence" value="ECO:0007669"/>
    <property type="project" value="UniProtKB-KW"/>
</dbReference>
<comment type="caution">
    <text evidence="3">The sequence shown here is derived from an EMBL/GenBank/DDBJ whole genome shotgun (WGS) entry which is preliminary data.</text>
</comment>
<evidence type="ECO:0000313" key="4">
    <source>
        <dbReference type="Proteomes" id="UP001292368"/>
    </source>
</evidence>
<dbReference type="Gene3D" id="2.60.120.260">
    <property type="entry name" value="Galactose-binding domain-like"/>
    <property type="match status" value="1"/>
</dbReference>
<name>A0AAW9IMK5_CLOPF</name>
<feature type="non-terminal residue" evidence="3">
    <location>
        <position position="1"/>
    </location>
</feature>
<accession>A0AAW9IMK5</accession>